<dbReference type="SUPFAM" id="SSF56281">
    <property type="entry name" value="Metallo-hydrolase/oxidoreductase"/>
    <property type="match status" value="1"/>
</dbReference>
<feature type="domain" description="Beta-Casp" evidence="3">
    <location>
        <begin position="266"/>
        <end position="386"/>
    </location>
</feature>
<dbReference type="Gene3D" id="3.60.15.10">
    <property type="entry name" value="Ribonuclease Z/Hydroxyacylglutathione hydrolase-like"/>
    <property type="match status" value="1"/>
</dbReference>
<dbReference type="EMBL" id="JAABLQ010000001">
    <property type="protein sequence ID" value="NBN78266.1"/>
    <property type="molecule type" value="Genomic_DNA"/>
</dbReference>
<evidence type="ECO:0000259" key="2">
    <source>
        <dbReference type="SMART" id="SM00849"/>
    </source>
</evidence>
<keyword evidence="5" id="KW-1185">Reference proteome</keyword>
<dbReference type="InterPro" id="IPR036866">
    <property type="entry name" value="RibonucZ/Hydroxyglut_hydro"/>
</dbReference>
<dbReference type="InterPro" id="IPR001279">
    <property type="entry name" value="Metallo-B-lactamas"/>
</dbReference>
<dbReference type="SMART" id="SM01027">
    <property type="entry name" value="Beta-Casp"/>
    <property type="match status" value="1"/>
</dbReference>
<keyword evidence="1" id="KW-0378">Hydrolase</keyword>
<dbReference type="InterPro" id="IPR050698">
    <property type="entry name" value="MBL"/>
</dbReference>
<evidence type="ECO:0000313" key="4">
    <source>
        <dbReference type="EMBL" id="NBN78266.1"/>
    </source>
</evidence>
<dbReference type="SMART" id="SM00849">
    <property type="entry name" value="Lactamase_B"/>
    <property type="match status" value="1"/>
</dbReference>
<name>A0A7X5F1X0_9HYPH</name>
<feature type="domain" description="Metallo-beta-lactamase" evidence="2">
    <location>
        <begin position="15"/>
        <end position="216"/>
    </location>
</feature>
<protein>
    <submittedName>
        <fullName evidence="4">MBL fold metallo-hydrolase</fullName>
    </submittedName>
</protein>
<gene>
    <name evidence="4" type="ORF">GWI72_08310</name>
</gene>
<sequence>MAVRLTFCGAARMVTGSAYLLDIAGQRLLIDCGLFQGSKAVKELNYRPFPFAADSLDAVILTHAHIDHAGLIPKLWKAGYRGPVHMTEGTRDLLTFMLPDSGHIQEMEVENLNRRNLRRGKDTVTPIYSQADAIACQAMFAAHDYDIWLDLVPGVRARFWNAGHILGSASVELEIAAAHVDDSLDPSAPPMRLLFSGDIGPDNKAFHPDPDAVSGVDHLICESTYGGRERPQLDEEQRLAVLAGEVRHALDRGGVLLVPAFAVERTQELIVDLMRLMESGSIGHAPIFLDSPLAIAATEVFNRHAADLEQLSTHPHLLDNRWISLCESVEDSKALNRISGGAIIIAASGMCDAGRIRHHLKNRLWKPATTVLLVGYQAPGTLGAQLLDGQRNVRLMGEDITVRADIRSVDIYSGHAARSDLIEWILERRPVHGTLFLTHGEEGQALALCESLVAKGFADGHVVVPALDAIYDLMPGRAVLRRDGPPPRAEAGIAERRDWTADYPKLLLDIQAALEGAADEKSRSVLLRRLRRALEEEKAG</sequence>
<dbReference type="Proteomes" id="UP000586722">
    <property type="component" value="Unassembled WGS sequence"/>
</dbReference>
<dbReference type="Pfam" id="PF00753">
    <property type="entry name" value="Lactamase_B"/>
    <property type="match status" value="1"/>
</dbReference>
<dbReference type="PANTHER" id="PTHR11203">
    <property type="entry name" value="CLEAVAGE AND POLYADENYLATION SPECIFICITY FACTOR FAMILY MEMBER"/>
    <property type="match status" value="1"/>
</dbReference>
<dbReference type="RefSeq" id="WP_161708340.1">
    <property type="nucleotide sequence ID" value="NZ_JAABLQ010000001.1"/>
</dbReference>
<dbReference type="InterPro" id="IPR011108">
    <property type="entry name" value="RMMBL"/>
</dbReference>
<dbReference type="InterPro" id="IPR022712">
    <property type="entry name" value="Beta_Casp"/>
</dbReference>
<dbReference type="Pfam" id="PF10996">
    <property type="entry name" value="Beta-Casp"/>
    <property type="match status" value="1"/>
</dbReference>
<proteinExistence type="predicted"/>
<reference evidence="4 5" key="1">
    <citation type="submission" date="2020-01" db="EMBL/GenBank/DDBJ databases">
        <authorList>
            <person name="Peng S.Y."/>
            <person name="Li J."/>
            <person name="Wang M."/>
            <person name="Wang L."/>
            <person name="Wang C.Q."/>
            <person name="Wang J.R."/>
        </authorList>
    </citation>
    <scope>NUCLEOTIDE SEQUENCE [LARGE SCALE GENOMIC DNA]</scope>
    <source>
        <strain evidence="4 5">XCT-53</strain>
    </source>
</reference>
<dbReference type="AlphaFoldDB" id="A0A7X5F1X0"/>
<evidence type="ECO:0000259" key="3">
    <source>
        <dbReference type="SMART" id="SM01027"/>
    </source>
</evidence>
<dbReference type="Pfam" id="PF07521">
    <property type="entry name" value="RMMBL"/>
    <property type="match status" value="1"/>
</dbReference>
<dbReference type="GO" id="GO:0016787">
    <property type="term" value="F:hydrolase activity"/>
    <property type="evidence" value="ECO:0007669"/>
    <property type="project" value="UniProtKB-KW"/>
</dbReference>
<accession>A0A7X5F1X0</accession>
<comment type="caution">
    <text evidence="4">The sequence shown here is derived from an EMBL/GenBank/DDBJ whole genome shotgun (WGS) entry which is preliminary data.</text>
</comment>
<evidence type="ECO:0000256" key="1">
    <source>
        <dbReference type="ARBA" id="ARBA00022801"/>
    </source>
</evidence>
<dbReference type="Gene3D" id="3.40.50.10890">
    <property type="match status" value="1"/>
</dbReference>
<dbReference type="GO" id="GO:0004521">
    <property type="term" value="F:RNA endonuclease activity"/>
    <property type="evidence" value="ECO:0007669"/>
    <property type="project" value="TreeGrafter"/>
</dbReference>
<organism evidence="4 5">
    <name type="scientific">Pannonibacter tanglangensis</name>
    <dbReference type="NCBI Taxonomy" id="2750084"/>
    <lineage>
        <taxon>Bacteria</taxon>
        <taxon>Pseudomonadati</taxon>
        <taxon>Pseudomonadota</taxon>
        <taxon>Alphaproteobacteria</taxon>
        <taxon>Hyphomicrobiales</taxon>
        <taxon>Stappiaceae</taxon>
        <taxon>Pannonibacter</taxon>
    </lineage>
</organism>
<evidence type="ECO:0000313" key="5">
    <source>
        <dbReference type="Proteomes" id="UP000586722"/>
    </source>
</evidence>
<dbReference type="CDD" id="cd16295">
    <property type="entry name" value="TTHA0252-CPSF-like_MBL-fold"/>
    <property type="match status" value="1"/>
</dbReference>
<dbReference type="PANTHER" id="PTHR11203:SF37">
    <property type="entry name" value="INTEGRATOR COMPLEX SUBUNIT 11"/>
    <property type="match status" value="1"/>
</dbReference>